<dbReference type="NCBIfam" id="TIGR01891">
    <property type="entry name" value="amidohydrolases"/>
    <property type="match status" value="1"/>
</dbReference>
<comment type="caution">
    <text evidence="2">The sequence shown here is derived from an EMBL/GenBank/DDBJ whole genome shotgun (WGS) entry which is preliminary data.</text>
</comment>
<dbReference type="PANTHER" id="PTHR11014:SF63">
    <property type="entry name" value="METALLOPEPTIDASE, PUTATIVE (AFU_ORTHOLOGUE AFUA_6G09600)-RELATED"/>
    <property type="match status" value="1"/>
</dbReference>
<dbReference type="InterPro" id="IPR002933">
    <property type="entry name" value="Peptidase_M20"/>
</dbReference>
<dbReference type="SUPFAM" id="SSF55031">
    <property type="entry name" value="Bacterial exopeptidase dimerisation domain"/>
    <property type="match status" value="1"/>
</dbReference>
<dbReference type="Gene3D" id="3.40.630.10">
    <property type="entry name" value="Zn peptidases"/>
    <property type="match status" value="1"/>
</dbReference>
<dbReference type="RefSeq" id="WP_289546067.1">
    <property type="nucleotide sequence ID" value="NZ_JAUDDZ010000021.1"/>
</dbReference>
<sequence length="421" mass="45395">MERTEETGRVSCKRSAAGADAKVSETIRDLSLASEPYIIDRRRHFHQHPEPSLEEIETTDAIAHELDAMGIAYERPLATGLVATIRGTAPDAYEPDGAARRRLMLRADIDALHVAEKTGEPFASVNEGIMHACGHDCHIAMMLGACRVLSQMTDELRGEIRVVFQPSEENGRGSQMMIDAGVLDGVDGAFALHIWSEVDAGTISCEPGPRMANTDWFRIDVTGTSCHGAMPQRGADAIIAAAEIVNNLQTIVSRDLSPYEPAVVTIGELHGGTARNVIAGSAYLAGTVRTYHDSAHDAMPRLIERICTHTAMALGAEAKLTEYTVAHPAVKNDETASARCTHAIEKVLGPAAVGRYRGTLSGEDFSMYLQHVPGVLAFVGTRNPAIGATWAQHSCYYKVDESVLVKGTMLTAQYAVDFLAE</sequence>
<evidence type="ECO:0000259" key="1">
    <source>
        <dbReference type="Pfam" id="PF07687"/>
    </source>
</evidence>
<keyword evidence="3" id="KW-1185">Reference proteome</keyword>
<dbReference type="InterPro" id="IPR011650">
    <property type="entry name" value="Peptidase_M20_dimer"/>
</dbReference>
<feature type="domain" description="Peptidase M20 dimerisation" evidence="1">
    <location>
        <begin position="215"/>
        <end position="309"/>
    </location>
</feature>
<gene>
    <name evidence="2" type="ORF">QUW28_09860</name>
</gene>
<dbReference type="Pfam" id="PF07687">
    <property type="entry name" value="M20_dimer"/>
    <property type="match status" value="1"/>
</dbReference>
<evidence type="ECO:0000313" key="3">
    <source>
        <dbReference type="Proteomes" id="UP001529421"/>
    </source>
</evidence>
<dbReference type="SUPFAM" id="SSF53187">
    <property type="entry name" value="Zn-dependent exopeptidases"/>
    <property type="match status" value="1"/>
</dbReference>
<proteinExistence type="predicted"/>
<dbReference type="PIRSF" id="PIRSF005962">
    <property type="entry name" value="Pept_M20D_amidohydro"/>
    <property type="match status" value="1"/>
</dbReference>
<dbReference type="EMBL" id="JAUDDZ010000021">
    <property type="protein sequence ID" value="MDM8275791.1"/>
    <property type="molecule type" value="Genomic_DNA"/>
</dbReference>
<protein>
    <submittedName>
        <fullName evidence="2">Amidohydrolase</fullName>
    </submittedName>
</protein>
<dbReference type="InterPro" id="IPR017439">
    <property type="entry name" value="Amidohydrolase"/>
</dbReference>
<dbReference type="PANTHER" id="PTHR11014">
    <property type="entry name" value="PEPTIDASE M20 FAMILY MEMBER"/>
    <property type="match status" value="1"/>
</dbReference>
<reference evidence="3" key="1">
    <citation type="submission" date="2023-06" db="EMBL/GenBank/DDBJ databases">
        <title>Identification and characterization of horizontal gene transfer across gut microbiota members of farm animals based on homology search.</title>
        <authorList>
            <person name="Zeman M."/>
            <person name="Kubasova T."/>
            <person name="Jahodarova E."/>
            <person name="Nykrynova M."/>
            <person name="Rychlik I."/>
        </authorList>
    </citation>
    <scope>NUCLEOTIDE SEQUENCE [LARGE SCALE GENOMIC DNA]</scope>
    <source>
        <strain evidence="3">154_Feed</strain>
    </source>
</reference>
<dbReference type="Proteomes" id="UP001529421">
    <property type="component" value="Unassembled WGS sequence"/>
</dbReference>
<name>A0ABT7VBD2_9ACTN</name>
<dbReference type="Gene3D" id="3.30.70.360">
    <property type="match status" value="1"/>
</dbReference>
<dbReference type="InterPro" id="IPR036264">
    <property type="entry name" value="Bact_exopeptidase_dim_dom"/>
</dbReference>
<dbReference type="Pfam" id="PF01546">
    <property type="entry name" value="Peptidase_M20"/>
    <property type="match status" value="1"/>
</dbReference>
<evidence type="ECO:0000313" key="2">
    <source>
        <dbReference type="EMBL" id="MDM8275791.1"/>
    </source>
</evidence>
<accession>A0ABT7VBD2</accession>
<organism evidence="2 3">
    <name type="scientific">Enorma phocaeensis</name>
    <dbReference type="NCBI Taxonomy" id="1871019"/>
    <lineage>
        <taxon>Bacteria</taxon>
        <taxon>Bacillati</taxon>
        <taxon>Actinomycetota</taxon>
        <taxon>Coriobacteriia</taxon>
        <taxon>Coriobacteriales</taxon>
        <taxon>Coriobacteriaceae</taxon>
        <taxon>Enorma</taxon>
    </lineage>
</organism>